<proteinExistence type="predicted"/>
<dbReference type="SMART" id="SM00065">
    <property type="entry name" value="GAF"/>
    <property type="match status" value="1"/>
</dbReference>
<dbReference type="PANTHER" id="PTHR44757:SF2">
    <property type="entry name" value="BIOFILM ARCHITECTURE MAINTENANCE PROTEIN MBAA"/>
    <property type="match status" value="1"/>
</dbReference>
<dbReference type="Gene3D" id="3.20.20.450">
    <property type="entry name" value="EAL domain"/>
    <property type="match status" value="1"/>
</dbReference>
<dbReference type="SUPFAM" id="SSF55781">
    <property type="entry name" value="GAF domain-like"/>
    <property type="match status" value="1"/>
</dbReference>
<evidence type="ECO:0000259" key="9">
    <source>
        <dbReference type="PROSITE" id="PS50883"/>
    </source>
</evidence>
<dbReference type="InterPro" id="IPR035919">
    <property type="entry name" value="EAL_sf"/>
</dbReference>
<dbReference type="Proteomes" id="UP001595840">
    <property type="component" value="Unassembled WGS sequence"/>
</dbReference>
<dbReference type="Pfam" id="PF00989">
    <property type="entry name" value="PAS"/>
    <property type="match status" value="1"/>
</dbReference>
<dbReference type="SUPFAM" id="SSF55073">
    <property type="entry name" value="Nucleotide cyclase"/>
    <property type="match status" value="1"/>
</dbReference>
<feature type="domain" description="PAC" evidence="7">
    <location>
        <begin position="662"/>
        <end position="712"/>
    </location>
</feature>
<evidence type="ECO:0000259" key="10">
    <source>
        <dbReference type="PROSITE" id="PS50887"/>
    </source>
</evidence>
<dbReference type="InterPro" id="IPR003018">
    <property type="entry name" value="GAF"/>
</dbReference>
<dbReference type="InterPro" id="IPR029016">
    <property type="entry name" value="GAF-like_dom_sf"/>
</dbReference>
<dbReference type="InterPro" id="IPR052155">
    <property type="entry name" value="Biofilm_reg_signaling"/>
</dbReference>
<dbReference type="PROSITE" id="PS50883">
    <property type="entry name" value="EAL"/>
    <property type="match status" value="1"/>
</dbReference>
<dbReference type="InterPro" id="IPR001610">
    <property type="entry name" value="PAC"/>
</dbReference>
<dbReference type="Pfam" id="PF13426">
    <property type="entry name" value="PAS_9"/>
    <property type="match status" value="1"/>
</dbReference>
<keyword evidence="3 5" id="KW-1133">Transmembrane helix</keyword>
<name>A0ABV8V5Z6_9GAMM</name>
<evidence type="ECO:0000259" key="8">
    <source>
        <dbReference type="PROSITE" id="PS50839"/>
    </source>
</evidence>
<protein>
    <submittedName>
        <fullName evidence="11">EAL domain-containing protein</fullName>
    </submittedName>
</protein>
<dbReference type="Pfam" id="PF00563">
    <property type="entry name" value="EAL"/>
    <property type="match status" value="1"/>
</dbReference>
<reference evidence="12" key="1">
    <citation type="journal article" date="2019" name="Int. J. Syst. Evol. Microbiol.">
        <title>The Global Catalogue of Microorganisms (GCM) 10K type strain sequencing project: providing services to taxonomists for standard genome sequencing and annotation.</title>
        <authorList>
            <consortium name="The Broad Institute Genomics Platform"/>
            <consortium name="The Broad Institute Genome Sequencing Center for Infectious Disease"/>
            <person name="Wu L."/>
            <person name="Ma J."/>
        </authorList>
    </citation>
    <scope>NUCLEOTIDE SEQUENCE [LARGE SCALE GENOMIC DNA]</scope>
    <source>
        <strain evidence="12">CECT 8570</strain>
    </source>
</reference>
<dbReference type="InterPro" id="IPR000160">
    <property type="entry name" value="GGDEF_dom"/>
</dbReference>
<dbReference type="SMART" id="SM00086">
    <property type="entry name" value="PAC"/>
    <property type="match status" value="3"/>
</dbReference>
<comment type="caution">
    <text evidence="11">The sequence shown here is derived from an EMBL/GenBank/DDBJ whole genome shotgun (WGS) entry which is preliminary data.</text>
</comment>
<dbReference type="InterPro" id="IPR013767">
    <property type="entry name" value="PAS_fold"/>
</dbReference>
<dbReference type="InterPro" id="IPR043128">
    <property type="entry name" value="Rev_trsase/Diguanyl_cyclase"/>
</dbReference>
<evidence type="ECO:0000313" key="12">
    <source>
        <dbReference type="Proteomes" id="UP001595840"/>
    </source>
</evidence>
<dbReference type="SUPFAM" id="SSF141868">
    <property type="entry name" value="EAL domain-like"/>
    <property type="match status" value="1"/>
</dbReference>
<dbReference type="CDD" id="cd00130">
    <property type="entry name" value="PAS"/>
    <property type="match status" value="3"/>
</dbReference>
<gene>
    <name evidence="11" type="ORF">ACFOX3_13335</name>
</gene>
<dbReference type="PROSITE" id="PS50839">
    <property type="entry name" value="CHASE"/>
    <property type="match status" value="1"/>
</dbReference>
<dbReference type="InterPro" id="IPR029787">
    <property type="entry name" value="Nucleotide_cyclase"/>
</dbReference>
<feature type="domain" description="PAS" evidence="6">
    <location>
        <begin position="332"/>
        <end position="385"/>
    </location>
</feature>
<feature type="domain" description="EAL" evidence="9">
    <location>
        <begin position="1050"/>
        <end position="1304"/>
    </location>
</feature>
<dbReference type="InterPro" id="IPR013655">
    <property type="entry name" value="PAS_fold_3"/>
</dbReference>
<evidence type="ECO:0000256" key="3">
    <source>
        <dbReference type="ARBA" id="ARBA00022989"/>
    </source>
</evidence>
<evidence type="ECO:0000259" key="6">
    <source>
        <dbReference type="PROSITE" id="PS50112"/>
    </source>
</evidence>
<dbReference type="InterPro" id="IPR042240">
    <property type="entry name" value="CHASE_sf"/>
</dbReference>
<feature type="domain" description="CHASE" evidence="8">
    <location>
        <begin position="69"/>
        <end position="180"/>
    </location>
</feature>
<dbReference type="CDD" id="cd01948">
    <property type="entry name" value="EAL"/>
    <property type="match status" value="1"/>
</dbReference>
<dbReference type="NCBIfam" id="TIGR00254">
    <property type="entry name" value="GGDEF"/>
    <property type="match status" value="1"/>
</dbReference>
<dbReference type="PROSITE" id="PS50112">
    <property type="entry name" value="PAS"/>
    <property type="match status" value="3"/>
</dbReference>
<dbReference type="EMBL" id="JBHSCX010000020">
    <property type="protein sequence ID" value="MFC4363292.1"/>
    <property type="molecule type" value="Genomic_DNA"/>
</dbReference>
<dbReference type="PANTHER" id="PTHR44757">
    <property type="entry name" value="DIGUANYLATE CYCLASE DGCP"/>
    <property type="match status" value="1"/>
</dbReference>
<dbReference type="SMART" id="SM00267">
    <property type="entry name" value="GGDEF"/>
    <property type="match status" value="1"/>
</dbReference>
<dbReference type="Pfam" id="PF03924">
    <property type="entry name" value="CHASE"/>
    <property type="match status" value="1"/>
</dbReference>
<dbReference type="PROSITE" id="PS50113">
    <property type="entry name" value="PAC"/>
    <property type="match status" value="2"/>
</dbReference>
<dbReference type="InterPro" id="IPR006189">
    <property type="entry name" value="CHASE_dom"/>
</dbReference>
<dbReference type="Pfam" id="PF08447">
    <property type="entry name" value="PAS_3"/>
    <property type="match status" value="1"/>
</dbReference>
<dbReference type="SMART" id="SM01079">
    <property type="entry name" value="CHASE"/>
    <property type="match status" value="1"/>
</dbReference>
<dbReference type="InterPro" id="IPR001633">
    <property type="entry name" value="EAL_dom"/>
</dbReference>
<dbReference type="CDD" id="cd01949">
    <property type="entry name" value="GGDEF"/>
    <property type="match status" value="1"/>
</dbReference>
<feature type="transmembrane region" description="Helical" evidence="5">
    <location>
        <begin position="338"/>
        <end position="357"/>
    </location>
</feature>
<dbReference type="SMART" id="SM00052">
    <property type="entry name" value="EAL"/>
    <property type="match status" value="1"/>
</dbReference>
<evidence type="ECO:0000256" key="1">
    <source>
        <dbReference type="ARBA" id="ARBA00004370"/>
    </source>
</evidence>
<dbReference type="Pfam" id="PF13185">
    <property type="entry name" value="GAF_2"/>
    <property type="match status" value="1"/>
</dbReference>
<feature type="transmembrane region" description="Helical" evidence="5">
    <location>
        <begin position="297"/>
        <end position="317"/>
    </location>
</feature>
<evidence type="ECO:0000256" key="2">
    <source>
        <dbReference type="ARBA" id="ARBA00022692"/>
    </source>
</evidence>
<dbReference type="RefSeq" id="WP_290261006.1">
    <property type="nucleotide sequence ID" value="NZ_JAUFQG010000004.1"/>
</dbReference>
<evidence type="ECO:0000259" key="7">
    <source>
        <dbReference type="PROSITE" id="PS50113"/>
    </source>
</evidence>
<feature type="domain" description="PAS" evidence="6">
    <location>
        <begin position="459"/>
        <end position="529"/>
    </location>
</feature>
<feature type="domain" description="PAC" evidence="7">
    <location>
        <begin position="532"/>
        <end position="584"/>
    </location>
</feature>
<dbReference type="InterPro" id="IPR000014">
    <property type="entry name" value="PAS"/>
</dbReference>
<feature type="domain" description="PAS" evidence="6">
    <location>
        <begin position="585"/>
        <end position="655"/>
    </location>
</feature>
<dbReference type="Gene3D" id="3.30.450.350">
    <property type="entry name" value="CHASE domain"/>
    <property type="match status" value="1"/>
</dbReference>
<sequence>MSTTKHIALCCTITLTLSLAGGIYTAYLNESLINQKLNHMGELLAGQWRAQFLALEHGLRGLRGAVVAGAESFDQEKFNQYIASRELPKEFPSSRAFGVVKRVSEADQAAFIEQAIIENSDFSFRQFNPHPGDRYVLQYLAPVGIFNDVFGLDLGSEEKRRMTFDDASAKQTLQISPPLKSTYATLHNSPDYIAVLAYQLEPKSENQGWVVAPLFIEDLFNGIDNVGSHIAVEVTELGLNFNSKNNKAANPTQTWIFGSKRGQVISHISDVALAGRQWQLKALPTQHFYATLGLTPAWTVSIAIALIGALLSILILLQHRRKEEQEFLEKSQREQLGALIDAAPCGMMFINSDYQFIAVNKQLCHLTGYTRKQLLESSFQLIMGETDDGNNLLMCSTTQSNLKVSSAINFEMMVKRSDNSIFPAAIGFSTLRIGQTNNIVATLEDISNRRIIERKTAESEAMFRELANAMPQHVWTADAAGTLTYVNQRCAEYFGETCESLVAGAWIKHIHPEDKDYVFETGRKCLKSGDVYRTEFRMKRHDGRYIWHMSRAVATRNSNGEILSWYGTNTDISDIRHAQSELENSANNNQAILNSVIDGIITIDEQGRILTFNHAATDIFGYAEDEAVGKNVSMLMPEPYRTQHDQYLANYLGSGEPKIIGKSNELEGQHRDGSIFKMELRVAENSREGQRYFIGMVRDITERHYNEKLLATQDHILGLIARNAELPVCLEALLLDIEALSPEMHGSILLVDAGGNRLLHAAAPSLPTEYNAAVNGESIGPKAGSCGTAAYLRKQIIVEDIATDPLWDDYRELALKHNLRACWSTPIFSKNQLLGTFALYFSTPRKPNDKHRRVINMATHVASLAISHEQRESQIRQLAFYDSLTKLPNRSLGMDRLNRSIADAQRRSEKLAVIFIDLDSFKTINDSLGHHIGDRILQHAAERLLHCVRDNDTVSRLGGDEFFVILNGSSDNIAEVVTHKILDAMAEPFEVENHVLHATCSIGVALYPNDGNEANTLIRNADAAMYRAKETGRNNVKYYTEEMNRTAVERITLEQEIRKGLDRQEFLLYYQPRINNQTGRIIGVEALVRWQHPTRGLTAPNIFIPVAEQSGLITPLGDWVLDTACQQLSQWLADGICHITMAVNLSPRQFNDKNLIEKIEYVLDKYKLPARYLELEITESMVMDENINILETLVDLKELGVTLAIDDFGTGYSNLSRLKHLPMDVLKIDKSFVDGIPDDPDDTAIASTIIAMAHHLKLKIVAEGVETYRQQKFLSDKHCDEMQGYLFGKPEPSAVIEHRLVDQNKIT</sequence>
<organism evidence="11 12">
    <name type="scientific">Simiduia curdlanivorans</name>
    <dbReference type="NCBI Taxonomy" id="1492769"/>
    <lineage>
        <taxon>Bacteria</taxon>
        <taxon>Pseudomonadati</taxon>
        <taxon>Pseudomonadota</taxon>
        <taxon>Gammaproteobacteria</taxon>
        <taxon>Cellvibrionales</taxon>
        <taxon>Cellvibrionaceae</taxon>
        <taxon>Simiduia</taxon>
    </lineage>
</organism>
<dbReference type="NCBIfam" id="TIGR00229">
    <property type="entry name" value="sensory_box"/>
    <property type="match status" value="3"/>
</dbReference>
<dbReference type="SMART" id="SM00091">
    <property type="entry name" value="PAS"/>
    <property type="match status" value="3"/>
</dbReference>
<evidence type="ECO:0000256" key="5">
    <source>
        <dbReference type="SAM" id="Phobius"/>
    </source>
</evidence>
<dbReference type="Gene3D" id="3.30.450.20">
    <property type="entry name" value="PAS domain"/>
    <property type="match status" value="3"/>
</dbReference>
<dbReference type="Pfam" id="PF00990">
    <property type="entry name" value="GGDEF"/>
    <property type="match status" value="1"/>
</dbReference>
<dbReference type="Gene3D" id="3.30.70.270">
    <property type="match status" value="1"/>
</dbReference>
<dbReference type="InterPro" id="IPR035965">
    <property type="entry name" value="PAS-like_dom_sf"/>
</dbReference>
<dbReference type="PROSITE" id="PS50887">
    <property type="entry name" value="GGDEF"/>
    <property type="match status" value="1"/>
</dbReference>
<evidence type="ECO:0000256" key="4">
    <source>
        <dbReference type="ARBA" id="ARBA00023136"/>
    </source>
</evidence>
<feature type="domain" description="GGDEF" evidence="10">
    <location>
        <begin position="909"/>
        <end position="1041"/>
    </location>
</feature>
<evidence type="ECO:0000313" key="11">
    <source>
        <dbReference type="EMBL" id="MFC4363292.1"/>
    </source>
</evidence>
<keyword evidence="12" id="KW-1185">Reference proteome</keyword>
<dbReference type="Gene3D" id="3.30.450.40">
    <property type="match status" value="1"/>
</dbReference>
<comment type="subcellular location">
    <subcellularLocation>
        <location evidence="1">Membrane</location>
    </subcellularLocation>
</comment>
<keyword evidence="4 5" id="KW-0472">Membrane</keyword>
<keyword evidence="2 5" id="KW-0812">Transmembrane</keyword>
<dbReference type="SUPFAM" id="SSF55785">
    <property type="entry name" value="PYP-like sensor domain (PAS domain)"/>
    <property type="match status" value="3"/>
</dbReference>
<dbReference type="InterPro" id="IPR000700">
    <property type="entry name" value="PAS-assoc_C"/>
</dbReference>
<accession>A0ABV8V5Z6</accession>